<protein>
    <submittedName>
        <fullName evidence="3">Virulence plasmid A protein</fullName>
    </submittedName>
</protein>
<organism evidence="3 4">
    <name type="scientific">Pseudomonas mediterranea</name>
    <dbReference type="NCBI Taxonomy" id="183795"/>
    <lineage>
        <taxon>Bacteria</taxon>
        <taxon>Pseudomonadati</taxon>
        <taxon>Pseudomonadota</taxon>
        <taxon>Gammaproteobacteria</taxon>
        <taxon>Pseudomonadales</taxon>
        <taxon>Pseudomonadaceae</taxon>
        <taxon>Pseudomonas</taxon>
    </lineage>
</organism>
<evidence type="ECO:0000256" key="1">
    <source>
        <dbReference type="ARBA" id="ARBA00023026"/>
    </source>
</evidence>
<keyword evidence="1" id="KW-0843">Virulence</keyword>
<name>A0AAX2DKM3_9PSED</name>
<proteinExistence type="predicted"/>
<dbReference type="InterPro" id="IPR018003">
    <property type="entry name" value="Insecticidal_toxin/plasmid_vir"/>
</dbReference>
<sequence>MDASNDSLLHRLVAFPNGEDTVKASFRTAMERMGLKSVFDIVRMGKAPFALEFAKHCDADAGQAYDRAASYAQQIGRLYQEQQISSSDAPRRVRRGLGAEATSHSVSYQSLFKENWDQFCKDGDIAAIDSPVAYLRALYLFAGQLENASSSPHKISLAQRRPDLKELMLDQQSAFVAQPMLGIVNDTLRSAIETHLANSGKTVHRVLASEHYPFSLPYNLHHHQCLLGLGAGKPTLGELNYRISLRVPFSPGDSAYGRVSQSRVEAQKLLSGLSPEQQKLLLAPASSDGELSVLKKNYGTEEVARLHELKFFKERTGLTTEQVEQLLAQGSHRPRSSNNSPSSTLSNYGAGYINGPETTPALAIVQPANTLGGTSRERFARMQRMIRLHRWTGIPVTELDTLLVNALRSEDNDTMTLNANTLRTLGVYRYLNRRHGIAPEEFASLLYELPISACGQQVPLYDRVFNRTQLLDQPQTKHLDLTDPKTFSYLGAGLGLAITEDSLLLLARQIKKHGYSLGYNLPTVSSLYRQARIARMFGLSPLECTMLARVMGTKRFCETLVTGELNATPLTSPDILDGLMDLDWAVDWLKQNNRDVMQWCRLFDTAEDDLPLNQHLEKRLAVLLAEAAKPGDQQRLVEMLLHDLVDLSAEYVPCALQMAGTTAASIVDAIKASPGKMPPSLASLLRAAQACQELHLSSDTLQRLISTPTWLASDNQGTLTPHTLYLLERFSHCARHLSQSEAPLLHYLQLANQQDPEADADRLLANLLNWDSTEVSRLTTQLPERRARSMETVDWVMRCQACCQQTGLSASLLLKAAALNADSETADWRTVGEALIAACH</sequence>
<dbReference type="AlphaFoldDB" id="A0AAX2DKM3"/>
<gene>
    <name evidence="3" type="ORF">SAMN05216476_5725</name>
</gene>
<evidence type="ECO:0000313" key="3">
    <source>
        <dbReference type="EMBL" id="SDU76577.1"/>
    </source>
</evidence>
<evidence type="ECO:0000256" key="2">
    <source>
        <dbReference type="SAM" id="MobiDB-lite"/>
    </source>
</evidence>
<keyword evidence="4" id="KW-1185">Reference proteome</keyword>
<dbReference type="EMBL" id="LT629790">
    <property type="protein sequence ID" value="SDU76577.1"/>
    <property type="molecule type" value="Genomic_DNA"/>
</dbReference>
<dbReference type="RefSeq" id="WP_047698421.1">
    <property type="nucleotide sequence ID" value="NZ_CP046874.1"/>
</dbReference>
<dbReference type="Pfam" id="PF03538">
    <property type="entry name" value="VRP1"/>
    <property type="match status" value="1"/>
</dbReference>
<dbReference type="Proteomes" id="UP000183772">
    <property type="component" value="Chromosome I"/>
</dbReference>
<accession>A0AAX2DKM3</accession>
<reference evidence="3 4" key="1">
    <citation type="submission" date="2016-10" db="EMBL/GenBank/DDBJ databases">
        <authorList>
            <person name="Varghese N."/>
            <person name="Submissions S."/>
        </authorList>
    </citation>
    <scope>NUCLEOTIDE SEQUENCE [LARGE SCALE GENOMIC DNA]</scope>
    <source>
        <strain evidence="3 4">DSM 16733</strain>
    </source>
</reference>
<evidence type="ECO:0000313" key="4">
    <source>
        <dbReference type="Proteomes" id="UP000183772"/>
    </source>
</evidence>
<dbReference type="GeneID" id="76215662"/>
<feature type="region of interest" description="Disordered" evidence="2">
    <location>
        <begin position="326"/>
        <end position="346"/>
    </location>
</feature>